<name>A0A3R7PEX9_PENVA</name>
<keyword evidence="2" id="KW-0472">Membrane</keyword>
<evidence type="ECO:0000259" key="3">
    <source>
        <dbReference type="PROSITE" id="PS51186"/>
    </source>
</evidence>
<keyword evidence="2" id="KW-1133">Transmembrane helix</keyword>
<evidence type="ECO:0000313" key="5">
    <source>
        <dbReference type="Proteomes" id="UP000283509"/>
    </source>
</evidence>
<accession>A0A3R7PEX9</accession>
<dbReference type="InterPro" id="IPR000182">
    <property type="entry name" value="GNAT_dom"/>
</dbReference>
<reference evidence="4 5" key="2">
    <citation type="submission" date="2019-01" db="EMBL/GenBank/DDBJ databases">
        <title>The decoding of complex shrimp genome reveals the adaptation for benthos swimmer, frequently molting mechanism and breeding impact on genome.</title>
        <authorList>
            <person name="Sun Y."/>
            <person name="Gao Y."/>
            <person name="Yu Y."/>
        </authorList>
    </citation>
    <scope>NUCLEOTIDE SEQUENCE [LARGE SCALE GENOMIC DNA]</scope>
    <source>
        <tissue evidence="4">Muscle</tissue>
    </source>
</reference>
<keyword evidence="2" id="KW-0812">Transmembrane</keyword>
<sequence length="180" mass="19822">MQVQASPSASPATGRAPRTPHASPGPQSDPSCPGDVAGVRALCRTVQKAAAAEEIGIHLRAFLVHPFFALIMLLTFSVLQWILQTPLALTAGATLLLVGAEEGLRFWLFWRRFRHVFEEGADLKDLGLFYSHPRRFFLVAVINDEIAGTVAARETDTATSAKLWRMFVHPRFRSKGLASR</sequence>
<feature type="transmembrane region" description="Helical" evidence="2">
    <location>
        <begin position="62"/>
        <end position="83"/>
    </location>
</feature>
<dbReference type="Proteomes" id="UP000283509">
    <property type="component" value="Unassembled WGS sequence"/>
</dbReference>
<gene>
    <name evidence="4" type="ORF">C7M84_022418</name>
</gene>
<protein>
    <recommendedName>
        <fullName evidence="3">N-acetyltransferase domain-containing protein</fullName>
    </recommendedName>
</protein>
<dbReference type="CDD" id="cd04301">
    <property type="entry name" value="NAT_SF"/>
    <property type="match status" value="1"/>
</dbReference>
<dbReference type="Pfam" id="PF00583">
    <property type="entry name" value="Acetyltransf_1"/>
    <property type="match status" value="1"/>
</dbReference>
<keyword evidence="5" id="KW-1185">Reference proteome</keyword>
<dbReference type="AlphaFoldDB" id="A0A3R7PEX9"/>
<evidence type="ECO:0000256" key="1">
    <source>
        <dbReference type="SAM" id="MobiDB-lite"/>
    </source>
</evidence>
<dbReference type="SUPFAM" id="SSF55729">
    <property type="entry name" value="Acyl-CoA N-acyltransferases (Nat)"/>
    <property type="match status" value="1"/>
</dbReference>
<organism evidence="4 5">
    <name type="scientific">Penaeus vannamei</name>
    <name type="common">Whiteleg shrimp</name>
    <name type="synonym">Litopenaeus vannamei</name>
    <dbReference type="NCBI Taxonomy" id="6689"/>
    <lineage>
        <taxon>Eukaryota</taxon>
        <taxon>Metazoa</taxon>
        <taxon>Ecdysozoa</taxon>
        <taxon>Arthropoda</taxon>
        <taxon>Crustacea</taxon>
        <taxon>Multicrustacea</taxon>
        <taxon>Malacostraca</taxon>
        <taxon>Eumalacostraca</taxon>
        <taxon>Eucarida</taxon>
        <taxon>Decapoda</taxon>
        <taxon>Dendrobranchiata</taxon>
        <taxon>Penaeoidea</taxon>
        <taxon>Penaeidae</taxon>
        <taxon>Penaeus</taxon>
    </lineage>
</organism>
<comment type="caution">
    <text evidence="4">The sequence shown here is derived from an EMBL/GenBank/DDBJ whole genome shotgun (WGS) entry which is preliminary data.</text>
</comment>
<evidence type="ECO:0000313" key="4">
    <source>
        <dbReference type="EMBL" id="ROT84389.1"/>
    </source>
</evidence>
<dbReference type="EMBL" id="QCYY01000549">
    <property type="protein sequence ID" value="ROT84389.1"/>
    <property type="molecule type" value="Genomic_DNA"/>
</dbReference>
<dbReference type="PROSITE" id="PS51186">
    <property type="entry name" value="GNAT"/>
    <property type="match status" value="1"/>
</dbReference>
<feature type="transmembrane region" description="Helical" evidence="2">
    <location>
        <begin position="89"/>
        <end position="108"/>
    </location>
</feature>
<dbReference type="GO" id="GO:0016747">
    <property type="term" value="F:acyltransferase activity, transferring groups other than amino-acyl groups"/>
    <property type="evidence" value="ECO:0007669"/>
    <property type="project" value="InterPro"/>
</dbReference>
<feature type="compositionally biased region" description="Polar residues" evidence="1">
    <location>
        <begin position="1"/>
        <end position="11"/>
    </location>
</feature>
<dbReference type="InterPro" id="IPR016181">
    <property type="entry name" value="Acyl_CoA_acyltransferase"/>
</dbReference>
<reference evidence="4 5" key="1">
    <citation type="submission" date="2018-04" db="EMBL/GenBank/DDBJ databases">
        <authorList>
            <person name="Zhang X."/>
            <person name="Yuan J."/>
            <person name="Li F."/>
            <person name="Xiang J."/>
        </authorList>
    </citation>
    <scope>NUCLEOTIDE SEQUENCE [LARGE SCALE GENOMIC DNA]</scope>
    <source>
        <tissue evidence="4">Muscle</tissue>
    </source>
</reference>
<feature type="domain" description="N-acetyltransferase" evidence="3">
    <location>
        <begin position="95"/>
        <end position="180"/>
    </location>
</feature>
<proteinExistence type="predicted"/>
<dbReference type="STRING" id="6689.A0A3R7PEX9"/>
<evidence type="ECO:0000256" key="2">
    <source>
        <dbReference type="SAM" id="Phobius"/>
    </source>
</evidence>
<feature type="region of interest" description="Disordered" evidence="1">
    <location>
        <begin position="1"/>
        <end position="32"/>
    </location>
</feature>
<dbReference type="Gene3D" id="3.40.630.30">
    <property type="match status" value="1"/>
</dbReference>